<keyword evidence="10" id="KW-1133">Transmembrane helix</keyword>
<dbReference type="PANTHER" id="PTHR43289">
    <property type="entry name" value="MITOGEN-ACTIVATED PROTEIN KINASE KINASE KINASE 20-RELATED"/>
    <property type="match status" value="1"/>
</dbReference>
<dbReference type="RefSeq" id="WP_207598232.1">
    <property type="nucleotide sequence ID" value="NZ_JAFNJU010000001.1"/>
</dbReference>
<comment type="catalytic activity">
    <reaction evidence="7">
        <text>L-threonyl-[protein] + ATP = O-phospho-L-threonyl-[protein] + ADP + H(+)</text>
        <dbReference type="Rhea" id="RHEA:46608"/>
        <dbReference type="Rhea" id="RHEA-COMP:11060"/>
        <dbReference type="Rhea" id="RHEA-COMP:11605"/>
        <dbReference type="ChEBI" id="CHEBI:15378"/>
        <dbReference type="ChEBI" id="CHEBI:30013"/>
        <dbReference type="ChEBI" id="CHEBI:30616"/>
        <dbReference type="ChEBI" id="CHEBI:61977"/>
        <dbReference type="ChEBI" id="CHEBI:456216"/>
        <dbReference type="EC" id="2.7.11.1"/>
    </reaction>
</comment>
<dbReference type="PANTHER" id="PTHR43289:SF34">
    <property type="entry name" value="SERINE_THREONINE-PROTEIN KINASE YBDM-RELATED"/>
    <property type="match status" value="1"/>
</dbReference>
<dbReference type="InterPro" id="IPR011009">
    <property type="entry name" value="Kinase-like_dom_sf"/>
</dbReference>
<comment type="catalytic activity">
    <reaction evidence="8">
        <text>L-seryl-[protein] + ATP = O-phospho-L-seryl-[protein] + ADP + H(+)</text>
        <dbReference type="Rhea" id="RHEA:17989"/>
        <dbReference type="Rhea" id="RHEA-COMP:9863"/>
        <dbReference type="Rhea" id="RHEA-COMP:11604"/>
        <dbReference type="ChEBI" id="CHEBI:15378"/>
        <dbReference type="ChEBI" id="CHEBI:29999"/>
        <dbReference type="ChEBI" id="CHEBI:30616"/>
        <dbReference type="ChEBI" id="CHEBI:83421"/>
        <dbReference type="ChEBI" id="CHEBI:456216"/>
        <dbReference type="EC" id="2.7.11.1"/>
    </reaction>
</comment>
<evidence type="ECO:0000256" key="6">
    <source>
        <dbReference type="ARBA" id="ARBA00022840"/>
    </source>
</evidence>
<dbReference type="InterPro" id="IPR005543">
    <property type="entry name" value="PASTA_dom"/>
</dbReference>
<dbReference type="GO" id="GO:0004674">
    <property type="term" value="F:protein serine/threonine kinase activity"/>
    <property type="evidence" value="ECO:0007669"/>
    <property type="project" value="UniProtKB-KW"/>
</dbReference>
<evidence type="ECO:0000256" key="1">
    <source>
        <dbReference type="ARBA" id="ARBA00012513"/>
    </source>
</evidence>
<dbReference type="Gene3D" id="3.30.10.20">
    <property type="match status" value="3"/>
</dbReference>
<dbReference type="PROSITE" id="PS50011">
    <property type="entry name" value="PROTEIN_KINASE_DOM"/>
    <property type="match status" value="1"/>
</dbReference>
<dbReference type="SUPFAM" id="SSF54184">
    <property type="entry name" value="Penicillin-binding protein 2x (pbp-2x), c-terminal domain"/>
    <property type="match status" value="1"/>
</dbReference>
<organism evidence="13 14">
    <name type="scientific">Proteiniclasticum aestuarii</name>
    <dbReference type="NCBI Taxonomy" id="2817862"/>
    <lineage>
        <taxon>Bacteria</taxon>
        <taxon>Bacillati</taxon>
        <taxon>Bacillota</taxon>
        <taxon>Clostridia</taxon>
        <taxon>Eubacteriales</taxon>
        <taxon>Clostridiaceae</taxon>
        <taxon>Proteiniclasticum</taxon>
    </lineage>
</organism>
<dbReference type="SUPFAM" id="SSF56112">
    <property type="entry name" value="Protein kinase-like (PK-like)"/>
    <property type="match status" value="1"/>
</dbReference>
<keyword evidence="5 13" id="KW-0418">Kinase</keyword>
<feature type="transmembrane region" description="Helical" evidence="10">
    <location>
        <begin position="317"/>
        <end position="338"/>
    </location>
</feature>
<evidence type="ECO:0000256" key="9">
    <source>
        <dbReference type="SAM" id="MobiDB-lite"/>
    </source>
</evidence>
<gene>
    <name evidence="13" type="primary">pknB</name>
    <name evidence="13" type="ORF">J3A84_01535</name>
</gene>
<keyword evidence="6" id="KW-0067">ATP-binding</keyword>
<feature type="compositionally biased region" description="Acidic residues" evidence="9">
    <location>
        <begin position="619"/>
        <end position="639"/>
    </location>
</feature>
<evidence type="ECO:0000256" key="5">
    <source>
        <dbReference type="ARBA" id="ARBA00022777"/>
    </source>
</evidence>
<feature type="domain" description="PASTA" evidence="12">
    <location>
        <begin position="485"/>
        <end position="555"/>
    </location>
</feature>
<evidence type="ECO:0000256" key="10">
    <source>
        <dbReference type="SAM" id="Phobius"/>
    </source>
</evidence>
<keyword evidence="3" id="KW-0808">Transferase</keyword>
<keyword evidence="10" id="KW-0812">Transmembrane</keyword>
<name>A0A939H412_9CLOT</name>
<evidence type="ECO:0000259" key="12">
    <source>
        <dbReference type="PROSITE" id="PS51178"/>
    </source>
</evidence>
<dbReference type="FunFam" id="1.10.510.10:FF:000021">
    <property type="entry name" value="Serine/threonine protein kinase"/>
    <property type="match status" value="1"/>
</dbReference>
<keyword evidence="4" id="KW-0547">Nucleotide-binding</keyword>
<accession>A0A939H412</accession>
<dbReference type="FunFam" id="3.30.200.20:FF:000035">
    <property type="entry name" value="Serine/threonine protein kinase Stk1"/>
    <property type="match status" value="1"/>
</dbReference>
<feature type="domain" description="PASTA" evidence="12">
    <location>
        <begin position="350"/>
        <end position="416"/>
    </location>
</feature>
<evidence type="ECO:0000256" key="2">
    <source>
        <dbReference type="ARBA" id="ARBA00022527"/>
    </source>
</evidence>
<feature type="region of interest" description="Disordered" evidence="9">
    <location>
        <begin position="615"/>
        <end position="639"/>
    </location>
</feature>
<keyword evidence="10" id="KW-0472">Membrane</keyword>
<evidence type="ECO:0000256" key="7">
    <source>
        <dbReference type="ARBA" id="ARBA00047899"/>
    </source>
</evidence>
<dbReference type="NCBIfam" id="NF033483">
    <property type="entry name" value="PknB_PASTA_kin"/>
    <property type="match status" value="1"/>
</dbReference>
<dbReference type="EMBL" id="JAFNJU010000001">
    <property type="protein sequence ID" value="MBO1263724.1"/>
    <property type="molecule type" value="Genomic_DNA"/>
</dbReference>
<keyword evidence="2" id="KW-0723">Serine/threonine-protein kinase</keyword>
<dbReference type="Gene3D" id="3.30.200.20">
    <property type="entry name" value="Phosphorylase Kinase, domain 1"/>
    <property type="match status" value="1"/>
</dbReference>
<comment type="caution">
    <text evidence="13">The sequence shown here is derived from an EMBL/GenBank/DDBJ whole genome shotgun (WGS) entry which is preliminary data.</text>
</comment>
<feature type="domain" description="Protein kinase" evidence="11">
    <location>
        <begin position="10"/>
        <end position="270"/>
    </location>
</feature>
<evidence type="ECO:0000259" key="11">
    <source>
        <dbReference type="PROSITE" id="PS50011"/>
    </source>
</evidence>
<dbReference type="Gene3D" id="1.10.510.10">
    <property type="entry name" value="Transferase(Phosphotransferase) domain 1"/>
    <property type="match status" value="1"/>
</dbReference>
<reference evidence="13" key="1">
    <citation type="submission" date="2021-03" db="EMBL/GenBank/DDBJ databases">
        <title>Proteiniclasticum marinus sp. nov., isolated from tidal flat sediment.</title>
        <authorList>
            <person name="Namirimu T."/>
            <person name="Yang J.-A."/>
            <person name="Yang S.-H."/>
            <person name="Kim Y.-J."/>
            <person name="Kwon K.K."/>
        </authorList>
    </citation>
    <scope>NUCLEOTIDE SEQUENCE</scope>
    <source>
        <strain evidence="13">SCR006</strain>
    </source>
</reference>
<evidence type="ECO:0000256" key="8">
    <source>
        <dbReference type="ARBA" id="ARBA00048679"/>
    </source>
</evidence>
<dbReference type="InterPro" id="IPR000719">
    <property type="entry name" value="Prot_kinase_dom"/>
</dbReference>
<dbReference type="SMART" id="SM00740">
    <property type="entry name" value="PASTA"/>
    <property type="match status" value="4"/>
</dbReference>
<dbReference type="GO" id="GO:0005524">
    <property type="term" value="F:ATP binding"/>
    <property type="evidence" value="ECO:0007669"/>
    <property type="project" value="UniProtKB-KW"/>
</dbReference>
<dbReference type="PROSITE" id="PS00108">
    <property type="entry name" value="PROTEIN_KINASE_ST"/>
    <property type="match status" value="1"/>
</dbReference>
<dbReference type="EC" id="2.7.11.1" evidence="1"/>
<proteinExistence type="predicted"/>
<dbReference type="CDD" id="cd14014">
    <property type="entry name" value="STKc_PknB_like"/>
    <property type="match status" value="1"/>
</dbReference>
<evidence type="ECO:0000256" key="3">
    <source>
        <dbReference type="ARBA" id="ARBA00022679"/>
    </source>
</evidence>
<evidence type="ECO:0000313" key="13">
    <source>
        <dbReference type="EMBL" id="MBO1263724.1"/>
    </source>
</evidence>
<dbReference type="SMART" id="SM00220">
    <property type="entry name" value="S_TKc"/>
    <property type="match status" value="1"/>
</dbReference>
<dbReference type="Pfam" id="PF00069">
    <property type="entry name" value="Pkinase"/>
    <property type="match status" value="1"/>
</dbReference>
<dbReference type="Proteomes" id="UP000664218">
    <property type="component" value="Unassembled WGS sequence"/>
</dbReference>
<evidence type="ECO:0000313" key="14">
    <source>
        <dbReference type="Proteomes" id="UP000664218"/>
    </source>
</evidence>
<dbReference type="InterPro" id="IPR008271">
    <property type="entry name" value="Ser/Thr_kinase_AS"/>
</dbReference>
<dbReference type="PROSITE" id="PS51178">
    <property type="entry name" value="PASTA"/>
    <property type="match status" value="3"/>
</dbReference>
<sequence>MIGRILGSRYEITEKIAQGGMSVVYKALDLNLNRYDAVKVLKEEFSTNKDILERFKQEANAVAFLSHPNIVNIFNVGSEGNIHYIVMEYVKGKTLKEIIREQGSLSNEEILNYSYQIARALESAHNSNIIHRDIKPQNIIVTKDDLVKVTDFGIAKHSDSATITNSGKIIGSAHYFSPEQARGNMTDRRSDIYSLGIVMYEMATGKVPFDAESPITIALKHMQENLPSPKKDNPKISDGLEKVILKATAKNPIDRYQRIEEMMTDLRTLMNGERLEAVSSDNTENTQVMGAVVPERIAMKNDIYDDEKPSNSKKKGLIIGLAMILVVVAGALIGDAVFSRSNEDPSGIVEEEEVAVPDLVGMTSTEAEAELEALGLVYEIQSTETSDQPVDTVLRSIPEKDTMVKKGVSVSVILSAGEEKLFVPDITGSTVEGAEIVLGNNGFILGTVNEEYSDTVPKGEIISQDPMVNMSMPKGSAVNVLVSKGPEIVISLVPELIGKTEREAQALLEAVGLSIGTVTKQPTGNEEQSGRVVEQSIPKDTEVKEGTKINVTVYEYTEVTIPSNLIGKTAGEVANILRGLNLKPELVDGTQNGDIVVDVSPSSGSTVGYGSAVKILGEPEPEPEPEPEQPEEPVETPAP</sequence>
<evidence type="ECO:0000256" key="4">
    <source>
        <dbReference type="ARBA" id="ARBA00022741"/>
    </source>
</evidence>
<dbReference type="AlphaFoldDB" id="A0A939H412"/>
<dbReference type="CDD" id="cd06577">
    <property type="entry name" value="PASTA_pknB"/>
    <property type="match status" value="3"/>
</dbReference>
<dbReference type="Pfam" id="PF03793">
    <property type="entry name" value="PASTA"/>
    <property type="match status" value="4"/>
</dbReference>
<protein>
    <recommendedName>
        <fullName evidence="1">non-specific serine/threonine protein kinase</fullName>
        <ecNumber evidence="1">2.7.11.1</ecNumber>
    </recommendedName>
</protein>
<keyword evidence="14" id="KW-1185">Reference proteome</keyword>
<feature type="domain" description="PASTA" evidence="12">
    <location>
        <begin position="417"/>
        <end position="484"/>
    </location>
</feature>